<dbReference type="InterPro" id="IPR023393">
    <property type="entry name" value="START-like_dom_sf"/>
</dbReference>
<dbReference type="EMBL" id="JAWZYT010003963">
    <property type="protein sequence ID" value="KAK4295965.1"/>
    <property type="molecule type" value="Genomic_DNA"/>
</dbReference>
<dbReference type="CDD" id="cd07812">
    <property type="entry name" value="SRPBCC"/>
    <property type="match status" value="1"/>
</dbReference>
<evidence type="ECO:0000313" key="2">
    <source>
        <dbReference type="Proteomes" id="UP001292094"/>
    </source>
</evidence>
<dbReference type="Gene3D" id="3.30.530.20">
    <property type="match status" value="1"/>
</dbReference>
<reference evidence="1" key="1">
    <citation type="submission" date="2023-11" db="EMBL/GenBank/DDBJ databases">
        <title>Genome assemblies of two species of porcelain crab, Petrolisthes cinctipes and Petrolisthes manimaculis (Anomura: Porcellanidae).</title>
        <authorList>
            <person name="Angst P."/>
        </authorList>
    </citation>
    <scope>NUCLEOTIDE SEQUENCE</scope>
    <source>
        <strain evidence="1">PB745_02</strain>
        <tissue evidence="1">Gill</tissue>
    </source>
</reference>
<accession>A0AAE1NTI9</accession>
<proteinExistence type="predicted"/>
<dbReference type="AlphaFoldDB" id="A0AAE1NTI9"/>
<evidence type="ECO:0008006" key="3">
    <source>
        <dbReference type="Google" id="ProtNLM"/>
    </source>
</evidence>
<comment type="caution">
    <text evidence="1">The sequence shown here is derived from an EMBL/GenBank/DDBJ whole genome shotgun (WGS) entry which is preliminary data.</text>
</comment>
<dbReference type="Proteomes" id="UP001292094">
    <property type="component" value="Unassembled WGS sequence"/>
</dbReference>
<organism evidence="1 2">
    <name type="scientific">Petrolisthes manimaculis</name>
    <dbReference type="NCBI Taxonomy" id="1843537"/>
    <lineage>
        <taxon>Eukaryota</taxon>
        <taxon>Metazoa</taxon>
        <taxon>Ecdysozoa</taxon>
        <taxon>Arthropoda</taxon>
        <taxon>Crustacea</taxon>
        <taxon>Multicrustacea</taxon>
        <taxon>Malacostraca</taxon>
        <taxon>Eumalacostraca</taxon>
        <taxon>Eucarida</taxon>
        <taxon>Decapoda</taxon>
        <taxon>Pleocyemata</taxon>
        <taxon>Anomura</taxon>
        <taxon>Galatheoidea</taxon>
        <taxon>Porcellanidae</taxon>
        <taxon>Petrolisthes</taxon>
    </lineage>
</organism>
<protein>
    <recommendedName>
        <fullName evidence="3">SRPBCC family protein</fullName>
    </recommendedName>
</protein>
<evidence type="ECO:0000313" key="1">
    <source>
        <dbReference type="EMBL" id="KAK4295965.1"/>
    </source>
</evidence>
<gene>
    <name evidence="1" type="ORF">Pmani_031511</name>
</gene>
<dbReference type="SUPFAM" id="SSF55961">
    <property type="entry name" value="Bet v1-like"/>
    <property type="match status" value="1"/>
</dbReference>
<keyword evidence="2" id="KW-1185">Reference proteome</keyword>
<name>A0AAE1NTI9_9EUCA</name>
<sequence length="173" mass="19900">MVSKLQVIIALLFGVVGVLYQVTVDTTTWTAKQQGSLFTSPDMLQRFITNPDQVQKWFPMVSQFKSADSRPFGVGKKYQAIYDLPILGEYVMLLSVVEYKINHIITLESNSLLRPTLTINMVEKAPNNTILTFSMEYKRSSALFQWTLGPLLQFLTRQQMQRSLFQLRLIFPI</sequence>